<reference evidence="1" key="1">
    <citation type="submission" date="2019-10" db="EMBL/GenBank/DDBJ databases">
        <authorList>
            <person name="Soares A.E.R."/>
            <person name="Aleixo A."/>
            <person name="Schneider P."/>
            <person name="Miyaki C.Y."/>
            <person name="Schneider M.P."/>
            <person name="Mello C."/>
            <person name="Vasconcelos A.T.R."/>
        </authorList>
    </citation>
    <scope>NUCLEOTIDE SEQUENCE</scope>
    <source>
        <tissue evidence="1">Muscle</tissue>
    </source>
</reference>
<protein>
    <submittedName>
        <fullName evidence="1">Uncharacterized protein</fullName>
    </submittedName>
</protein>
<name>A0ABQ9DQH8_9PASS</name>
<evidence type="ECO:0000313" key="2">
    <source>
        <dbReference type="Proteomes" id="UP001145742"/>
    </source>
</evidence>
<comment type="caution">
    <text evidence="1">The sequence shown here is derived from an EMBL/GenBank/DDBJ whole genome shotgun (WGS) entry which is preliminary data.</text>
</comment>
<sequence>MRMIRGLENLSFENSLEKRRLWGVLEQHPVPKGACKKDGETLFARAWSDRTSGNGFKPEEIWIKDEEGLLYCKDGEKWEDVAQSSCGCTIPGSVKARLE</sequence>
<keyword evidence="2" id="KW-1185">Reference proteome</keyword>
<proteinExistence type="predicted"/>
<dbReference type="EMBL" id="WHWB01032834">
    <property type="protein sequence ID" value="KAJ7423439.1"/>
    <property type="molecule type" value="Genomic_DNA"/>
</dbReference>
<organism evidence="1 2">
    <name type="scientific">Willisornis vidua</name>
    <name type="common">Xingu scale-backed antbird</name>
    <dbReference type="NCBI Taxonomy" id="1566151"/>
    <lineage>
        <taxon>Eukaryota</taxon>
        <taxon>Metazoa</taxon>
        <taxon>Chordata</taxon>
        <taxon>Craniata</taxon>
        <taxon>Vertebrata</taxon>
        <taxon>Euteleostomi</taxon>
        <taxon>Archelosauria</taxon>
        <taxon>Archosauria</taxon>
        <taxon>Dinosauria</taxon>
        <taxon>Saurischia</taxon>
        <taxon>Theropoda</taxon>
        <taxon>Coelurosauria</taxon>
        <taxon>Aves</taxon>
        <taxon>Neognathae</taxon>
        <taxon>Neoaves</taxon>
        <taxon>Telluraves</taxon>
        <taxon>Australaves</taxon>
        <taxon>Passeriformes</taxon>
        <taxon>Thamnophilidae</taxon>
        <taxon>Willisornis</taxon>
    </lineage>
</organism>
<gene>
    <name evidence="1" type="ORF">WISP_33853</name>
</gene>
<evidence type="ECO:0000313" key="1">
    <source>
        <dbReference type="EMBL" id="KAJ7423439.1"/>
    </source>
</evidence>
<dbReference type="Proteomes" id="UP001145742">
    <property type="component" value="Unassembled WGS sequence"/>
</dbReference>
<accession>A0ABQ9DQH8</accession>